<dbReference type="Gene3D" id="3.30.460.10">
    <property type="entry name" value="Beta Polymerase, domain 2"/>
    <property type="match status" value="1"/>
</dbReference>
<dbReference type="GeneTree" id="ENSGT00940000167192"/>
<dbReference type="eggNOG" id="KOG3792">
    <property type="taxonomic scope" value="Eukaryota"/>
</dbReference>
<evidence type="ECO:0000313" key="3">
    <source>
        <dbReference type="Proteomes" id="UP000007875"/>
    </source>
</evidence>
<evidence type="ECO:0000259" key="1">
    <source>
        <dbReference type="PROSITE" id="PS51703"/>
    </source>
</evidence>
<dbReference type="Proteomes" id="UP000007875">
    <property type="component" value="Unassembled WGS sequence"/>
</dbReference>
<dbReference type="GO" id="GO:0003727">
    <property type="term" value="F:single-stranded RNA binding"/>
    <property type="evidence" value="ECO:0007669"/>
    <property type="project" value="TreeGrafter"/>
</dbReference>
<dbReference type="InterPro" id="IPR043519">
    <property type="entry name" value="NT_sf"/>
</dbReference>
<evidence type="ECO:0000313" key="2">
    <source>
        <dbReference type="Ensembl" id="ENSCSAVP00000003266.1"/>
    </source>
</evidence>
<dbReference type="InterPro" id="IPR006561">
    <property type="entry name" value="DZF_dom"/>
</dbReference>
<protein>
    <recommendedName>
        <fullName evidence="1">DZF domain-containing protein</fullName>
    </recommendedName>
</protein>
<dbReference type="AlphaFoldDB" id="H2YD68"/>
<keyword evidence="3" id="KW-1185">Reference proteome</keyword>
<dbReference type="PANTHER" id="PTHR45762">
    <property type="entry name" value="ZINC FINGER RNA-BINDING PROTEIN"/>
    <property type="match status" value="1"/>
</dbReference>
<dbReference type="Pfam" id="PF07528">
    <property type="entry name" value="DZF_N"/>
    <property type="match status" value="1"/>
</dbReference>
<dbReference type="HOGENOM" id="CLU_1126674_0_0_1"/>
<dbReference type="PANTHER" id="PTHR45762:SF3">
    <property type="entry name" value="ZINC-FINGER PROTEIN AT 72D, ISOFORM B"/>
    <property type="match status" value="1"/>
</dbReference>
<name>H2YD68_CIOSA</name>
<dbReference type="Ensembl" id="ENSCSAVT00000003316.1">
    <property type="protein sequence ID" value="ENSCSAVP00000003266.1"/>
    <property type="gene ID" value="ENSCSAVG00000001946.1"/>
</dbReference>
<dbReference type="PROSITE" id="PS51703">
    <property type="entry name" value="DZF"/>
    <property type="match status" value="1"/>
</dbReference>
<dbReference type="InterPro" id="IPR049401">
    <property type="entry name" value="DZF_dom_N"/>
</dbReference>
<dbReference type="STRING" id="51511.ENSCSAVP00000003266"/>
<reference evidence="3" key="1">
    <citation type="submission" date="2003-08" db="EMBL/GenBank/DDBJ databases">
        <authorList>
            <person name="Birren B."/>
            <person name="Nusbaum C."/>
            <person name="Abebe A."/>
            <person name="Abouelleil A."/>
            <person name="Adekoya E."/>
            <person name="Ait-zahra M."/>
            <person name="Allen N."/>
            <person name="Allen T."/>
            <person name="An P."/>
            <person name="Anderson M."/>
            <person name="Anderson S."/>
            <person name="Arachchi H."/>
            <person name="Armbruster J."/>
            <person name="Bachantsang P."/>
            <person name="Baldwin J."/>
            <person name="Barry A."/>
            <person name="Bayul T."/>
            <person name="Blitshsteyn B."/>
            <person name="Bloom T."/>
            <person name="Blye J."/>
            <person name="Boguslavskiy L."/>
            <person name="Borowsky M."/>
            <person name="Boukhgalter B."/>
            <person name="Brunache A."/>
            <person name="Butler J."/>
            <person name="Calixte N."/>
            <person name="Calvo S."/>
            <person name="Camarata J."/>
            <person name="Campo K."/>
            <person name="Chang J."/>
            <person name="Cheshatsang Y."/>
            <person name="Citroen M."/>
            <person name="Collymore A."/>
            <person name="Considine T."/>
            <person name="Cook A."/>
            <person name="Cooke P."/>
            <person name="Corum B."/>
            <person name="Cuomo C."/>
            <person name="David R."/>
            <person name="Dawoe T."/>
            <person name="Degray S."/>
            <person name="Dodge S."/>
            <person name="Dooley K."/>
            <person name="Dorje P."/>
            <person name="Dorjee K."/>
            <person name="Dorris L."/>
            <person name="Duffey N."/>
            <person name="Dupes A."/>
            <person name="Elkins T."/>
            <person name="Engels R."/>
            <person name="Erickson J."/>
            <person name="Farina A."/>
            <person name="Faro S."/>
            <person name="Ferreira P."/>
            <person name="Fischer H."/>
            <person name="Fitzgerald M."/>
            <person name="Foley K."/>
            <person name="Gage D."/>
            <person name="Galagan J."/>
            <person name="Gearin G."/>
            <person name="Gnerre S."/>
            <person name="Gnirke A."/>
            <person name="Goyette A."/>
            <person name="Graham J."/>
            <person name="Grandbois E."/>
            <person name="Gyaltsen K."/>
            <person name="Hafez N."/>
            <person name="Hagopian D."/>
            <person name="Hagos B."/>
            <person name="Hall J."/>
            <person name="Hatcher B."/>
            <person name="Heller A."/>
            <person name="Higgins H."/>
            <person name="Honan T."/>
            <person name="Horn A."/>
            <person name="Houde N."/>
            <person name="Hughes L."/>
            <person name="Hulme W."/>
            <person name="Husby E."/>
            <person name="Iliev I."/>
            <person name="Jaffe D."/>
            <person name="Jones C."/>
            <person name="Kamal M."/>
            <person name="Kamat A."/>
            <person name="Kamvysselis M."/>
            <person name="Karlsson E."/>
            <person name="Kells C."/>
            <person name="Kieu A."/>
            <person name="Kisner P."/>
            <person name="Kodira C."/>
            <person name="Kulbokas E."/>
            <person name="Labutti K."/>
            <person name="Lama D."/>
            <person name="Landers T."/>
            <person name="Leger J."/>
            <person name="Levine S."/>
            <person name="Lewis D."/>
            <person name="Lewis T."/>
            <person name="Lindblad-toh K."/>
            <person name="Liu X."/>
            <person name="Lokyitsang T."/>
            <person name="Lokyitsang Y."/>
            <person name="Lucien O."/>
            <person name="Lui A."/>
            <person name="Ma L.J."/>
            <person name="Mabbitt R."/>
            <person name="Macdonald J."/>
            <person name="Maclean C."/>
            <person name="Major J."/>
            <person name="Manning J."/>
            <person name="Marabella R."/>
            <person name="Maru K."/>
            <person name="Matthews C."/>
            <person name="Mauceli E."/>
            <person name="Mccarthy M."/>
            <person name="Mcdonough S."/>
            <person name="Mcghee T."/>
            <person name="Meldrim J."/>
            <person name="Meneus L."/>
            <person name="Mesirov J."/>
            <person name="Mihalev A."/>
            <person name="Mihova T."/>
            <person name="Mikkelsen T."/>
            <person name="Mlenga V."/>
            <person name="Moru K."/>
            <person name="Mozes J."/>
            <person name="Mulrain L."/>
            <person name="Munson G."/>
            <person name="Naylor J."/>
            <person name="Newes C."/>
            <person name="Nguyen C."/>
            <person name="Nguyen N."/>
            <person name="Nguyen T."/>
            <person name="Nicol R."/>
            <person name="Nielsen C."/>
            <person name="Nizzari M."/>
            <person name="Norbu C."/>
            <person name="Norbu N."/>
            <person name="O'donnell P."/>
            <person name="Okoawo O."/>
            <person name="O'leary S."/>
            <person name="Omotosho B."/>
            <person name="O'neill K."/>
            <person name="Osman S."/>
            <person name="Parker S."/>
            <person name="Perrin D."/>
            <person name="Phunkhang P."/>
            <person name="Piqani B."/>
            <person name="Purcell S."/>
            <person name="Rachupka T."/>
            <person name="Ramasamy U."/>
            <person name="Rameau R."/>
            <person name="Ray V."/>
            <person name="Raymond C."/>
            <person name="Retta R."/>
            <person name="Richardson S."/>
            <person name="Rise C."/>
            <person name="Rodriguez J."/>
            <person name="Rogers J."/>
            <person name="Rogov P."/>
            <person name="Rutman M."/>
            <person name="Schupbach R."/>
            <person name="Seaman C."/>
            <person name="Settipalli S."/>
            <person name="Sharpe T."/>
            <person name="Sheridan J."/>
            <person name="Sherpa N."/>
            <person name="Shi J."/>
            <person name="Smirnov S."/>
            <person name="Smith C."/>
            <person name="Sougnez C."/>
            <person name="Spencer B."/>
            <person name="Stalker J."/>
            <person name="Stange-thomann N."/>
            <person name="Stavropoulos S."/>
            <person name="Stetson K."/>
            <person name="Stone C."/>
            <person name="Stone S."/>
            <person name="Stubbs M."/>
            <person name="Talamas J."/>
            <person name="Tchuinga P."/>
            <person name="Tenzing P."/>
            <person name="Tesfaye S."/>
            <person name="Theodore J."/>
            <person name="Thoulutsang Y."/>
            <person name="Topham K."/>
            <person name="Towey S."/>
            <person name="Tsamla T."/>
            <person name="Tsomo N."/>
            <person name="Vallee D."/>
            <person name="Vassiliev H."/>
            <person name="Venkataraman V."/>
            <person name="Vinson J."/>
            <person name="Vo A."/>
            <person name="Wade C."/>
            <person name="Wang S."/>
            <person name="Wangchuk T."/>
            <person name="Wangdi T."/>
            <person name="Whittaker C."/>
            <person name="Wilkinson J."/>
            <person name="Wu Y."/>
            <person name="Wyman D."/>
            <person name="Yadav S."/>
            <person name="Yang S."/>
            <person name="Yang X."/>
            <person name="Yeager S."/>
            <person name="Yee E."/>
            <person name="Young G."/>
            <person name="Zainoun J."/>
            <person name="Zembeck L."/>
            <person name="Zimmer A."/>
            <person name="Zody M."/>
            <person name="Lander E."/>
        </authorList>
    </citation>
    <scope>NUCLEOTIDE SEQUENCE [LARGE SCALE GENOMIC DNA]</scope>
</reference>
<dbReference type="GO" id="GO:0003725">
    <property type="term" value="F:double-stranded RNA binding"/>
    <property type="evidence" value="ECO:0007669"/>
    <property type="project" value="TreeGrafter"/>
</dbReference>
<accession>H2YD68</accession>
<organism evidence="2 3">
    <name type="scientific">Ciona savignyi</name>
    <name type="common">Pacific transparent sea squirt</name>
    <dbReference type="NCBI Taxonomy" id="51511"/>
    <lineage>
        <taxon>Eukaryota</taxon>
        <taxon>Metazoa</taxon>
        <taxon>Chordata</taxon>
        <taxon>Tunicata</taxon>
        <taxon>Ascidiacea</taxon>
        <taxon>Phlebobranchia</taxon>
        <taxon>Cionidae</taxon>
        <taxon>Ciona</taxon>
    </lineage>
</organism>
<proteinExistence type="predicted"/>
<sequence length="247" mass="28390">MKMKMKMEAKKEAVMEEQKKRMEWHMEMRKREEEDIRLYEQEVYYRYKEELSLYEEEVSYCRMTGTPLPLYLARPNMPHFQFFRPNEGARVDTGISRDDQLIIKKHKEIYPTTEELQAVQAAVQSIETAFKDVSLAIHEQEMKVFTASHGVHKKLAQPQRLVTAVLRVGELAKGLLLSGDLSVGLVLMCNEKPTKSMINRVAGHLPKQLASVTDEKFHLKIELENAAMILTSVSAPIVTVHVTLTST</sequence>
<dbReference type="InParanoid" id="H2YD68"/>
<reference evidence="2" key="3">
    <citation type="submission" date="2025-09" db="UniProtKB">
        <authorList>
            <consortium name="Ensembl"/>
        </authorList>
    </citation>
    <scope>IDENTIFICATION</scope>
</reference>
<dbReference type="GO" id="GO:0071011">
    <property type="term" value="C:precatalytic spliceosome"/>
    <property type="evidence" value="ECO:0007669"/>
    <property type="project" value="TreeGrafter"/>
</dbReference>
<reference evidence="2" key="2">
    <citation type="submission" date="2025-08" db="UniProtKB">
        <authorList>
            <consortium name="Ensembl"/>
        </authorList>
    </citation>
    <scope>IDENTIFICATION</scope>
</reference>
<feature type="domain" description="DZF" evidence="1">
    <location>
        <begin position="84"/>
        <end position="247"/>
    </location>
</feature>